<evidence type="ECO:0000259" key="11">
    <source>
        <dbReference type="PROSITE" id="PS50853"/>
    </source>
</evidence>
<dbReference type="SMART" id="SM00408">
    <property type="entry name" value="IGc2"/>
    <property type="match status" value="1"/>
</dbReference>
<feature type="domain" description="Fibronectin type-III" evidence="11">
    <location>
        <begin position="1565"/>
        <end position="1658"/>
    </location>
</feature>
<dbReference type="GO" id="GO:0016020">
    <property type="term" value="C:membrane"/>
    <property type="evidence" value="ECO:0007669"/>
    <property type="project" value="UniProtKB-SubCell"/>
</dbReference>
<dbReference type="Proteomes" id="UP001165289">
    <property type="component" value="Unassembled WGS sequence"/>
</dbReference>
<feature type="transmembrane region" description="Helical" evidence="8">
    <location>
        <begin position="2565"/>
        <end position="2586"/>
    </location>
</feature>
<accession>A0AAV7JZD4</accession>
<feature type="transmembrane region" description="Helical" evidence="8">
    <location>
        <begin position="2491"/>
        <end position="2514"/>
    </location>
</feature>
<feature type="transmembrane region" description="Helical" evidence="8">
    <location>
        <begin position="2714"/>
        <end position="2735"/>
    </location>
</feature>
<dbReference type="EMBL" id="JAKMXF010000222">
    <property type="protein sequence ID" value="KAI6654378.1"/>
    <property type="molecule type" value="Genomic_DNA"/>
</dbReference>
<dbReference type="SUPFAM" id="SSF49265">
    <property type="entry name" value="Fibronectin type III"/>
    <property type="match status" value="3"/>
</dbReference>
<dbReference type="SUPFAM" id="SSF81321">
    <property type="entry name" value="Family A G protein-coupled receptor-like"/>
    <property type="match status" value="1"/>
</dbReference>
<feature type="transmembrane region" description="Helical" evidence="8">
    <location>
        <begin position="2526"/>
        <end position="2545"/>
    </location>
</feature>
<evidence type="ECO:0000256" key="5">
    <source>
        <dbReference type="ARBA" id="ARBA00023136"/>
    </source>
</evidence>
<comment type="subcellular location">
    <subcellularLocation>
        <location evidence="1">Membrane</location>
        <topology evidence="1">Multi-pass membrane protein</topology>
    </subcellularLocation>
</comment>
<keyword evidence="5 8" id="KW-0472">Membrane</keyword>
<dbReference type="PANTHER" id="PTHR44170">
    <property type="entry name" value="PROTEIN SIDEKICK"/>
    <property type="match status" value="1"/>
</dbReference>
<evidence type="ECO:0000256" key="1">
    <source>
        <dbReference type="ARBA" id="ARBA00004141"/>
    </source>
</evidence>
<dbReference type="InterPro" id="IPR000832">
    <property type="entry name" value="GPCR_2_secretin-like"/>
</dbReference>
<dbReference type="PROSITE" id="PS50835">
    <property type="entry name" value="IG_LIKE"/>
    <property type="match status" value="1"/>
</dbReference>
<protein>
    <submittedName>
        <fullName evidence="12">Uncharacterized protein</fullName>
    </submittedName>
</protein>
<dbReference type="InterPro" id="IPR036465">
    <property type="entry name" value="vWFA_dom_sf"/>
</dbReference>
<keyword evidence="13" id="KW-1185">Reference proteome</keyword>
<evidence type="ECO:0000259" key="10">
    <source>
        <dbReference type="PROSITE" id="PS50835"/>
    </source>
</evidence>
<keyword evidence="4 8" id="KW-1133">Transmembrane helix</keyword>
<evidence type="ECO:0000256" key="3">
    <source>
        <dbReference type="ARBA" id="ARBA00022737"/>
    </source>
</evidence>
<dbReference type="PROSITE" id="PS50261">
    <property type="entry name" value="G_PROTEIN_RECEP_F2_4"/>
    <property type="match status" value="1"/>
</dbReference>
<dbReference type="Pfam" id="PF00002">
    <property type="entry name" value="7tm_2"/>
    <property type="match status" value="1"/>
</dbReference>
<dbReference type="InterPro" id="IPR003961">
    <property type="entry name" value="FN3_dom"/>
</dbReference>
<gene>
    <name evidence="12" type="ORF">LOD99_775</name>
</gene>
<feature type="transmembrane region" description="Helical" evidence="8">
    <location>
        <begin position="2598"/>
        <end position="2620"/>
    </location>
</feature>
<dbReference type="GO" id="GO:0007166">
    <property type="term" value="P:cell surface receptor signaling pathway"/>
    <property type="evidence" value="ECO:0007669"/>
    <property type="project" value="InterPro"/>
</dbReference>
<dbReference type="SUPFAM" id="SSF48726">
    <property type="entry name" value="Immunoglobulin"/>
    <property type="match status" value="1"/>
</dbReference>
<dbReference type="PANTHER" id="PTHR44170:SF6">
    <property type="entry name" value="CONTACTIN"/>
    <property type="match status" value="1"/>
</dbReference>
<feature type="domain" description="Ig-like" evidence="10">
    <location>
        <begin position="2085"/>
        <end position="2166"/>
    </location>
</feature>
<evidence type="ECO:0000313" key="12">
    <source>
        <dbReference type="EMBL" id="KAI6654378.1"/>
    </source>
</evidence>
<dbReference type="PROSITE" id="PS50853">
    <property type="entry name" value="FN3"/>
    <property type="match status" value="5"/>
</dbReference>
<evidence type="ECO:0000256" key="4">
    <source>
        <dbReference type="ARBA" id="ARBA00022989"/>
    </source>
</evidence>
<evidence type="ECO:0000313" key="13">
    <source>
        <dbReference type="Proteomes" id="UP001165289"/>
    </source>
</evidence>
<dbReference type="GO" id="GO:0098609">
    <property type="term" value="P:cell-cell adhesion"/>
    <property type="evidence" value="ECO:0007669"/>
    <property type="project" value="TreeGrafter"/>
</dbReference>
<feature type="transmembrane region" description="Helical" evidence="8">
    <location>
        <begin position="2640"/>
        <end position="2669"/>
    </location>
</feature>
<evidence type="ECO:0000259" key="9">
    <source>
        <dbReference type="PROSITE" id="PS50261"/>
    </source>
</evidence>
<dbReference type="CDD" id="cd00096">
    <property type="entry name" value="Ig"/>
    <property type="match status" value="1"/>
</dbReference>
<keyword evidence="3" id="KW-0677">Repeat</keyword>
<dbReference type="Pfam" id="PF13927">
    <property type="entry name" value="Ig_3"/>
    <property type="match status" value="1"/>
</dbReference>
<feature type="domain" description="Fibronectin type-III" evidence="11">
    <location>
        <begin position="1873"/>
        <end position="1979"/>
    </location>
</feature>
<feature type="domain" description="Fibronectin type-III" evidence="11">
    <location>
        <begin position="1765"/>
        <end position="1868"/>
    </location>
</feature>
<comment type="caution">
    <text evidence="12">The sequence shown here is derived from an EMBL/GenBank/DDBJ whole genome shotgun (WGS) entry which is preliminary data.</text>
</comment>
<feature type="domain" description="Fibronectin type-III" evidence="11">
    <location>
        <begin position="1660"/>
        <end position="1763"/>
    </location>
</feature>
<dbReference type="InterPro" id="IPR013783">
    <property type="entry name" value="Ig-like_fold"/>
</dbReference>
<dbReference type="InterPro" id="IPR017981">
    <property type="entry name" value="GPCR_2-like_7TM"/>
</dbReference>
<sequence length="2930" mass="324117">MVQERYTEVSAILQYLHNPSARLVKKTVVNTFCADLLSRTRRKGIEDEEHVSEEVSMVPYSPNTAESISDLDDISLAKRLQLAIDASMKKPEDIQVQHSLFNILKYELTIGEQTGKRGYHLEKPRTAVSPSVTKLSVLDRLNERGIILSVVTEAHEIYHSAGGSISYTYAAIKISNTFIGFADGNYYTDIIDAISPVFLNTLDSNAEENYVDLAWETGGIAFDLHFFDNSLYDTRSSAVFNKLMFSWGGRANSSSSTTYAPVLVSAINSTLISSHTGDLIFSFICISTSTSDSNVSLLVDGDWYTNLNSGNIEQSVVFEYPFPHPGSYDFLCVANNSIGGDQTLGVYTVPDALRIYPQYSQFTYIPDSHIECGTTSLQESQCVDLVVVIDINAYTDATIDRIISFTASLPANSTTCLNRYGLTLYGTSTLSQIISLTNSPTQSYFSTPSDLSSAIQTQRNIGTSLGSGSRDGYEAIDKIVKLYSFRSDVQKKIIFFSNEVREVAPTFSNLTFQSTIQTLLANRITLSTVSNADNFYYFYNNTDNRLIGMYYNTRTGIGNFSSSCDPTLDNIVSIPSVEYSITREGEHKDYVELAWRTDGTAFDLSYFEQSSGYCSELVDAIIQYAVVQNFPCTLNIVDYAFTSRSQFPDYFIWENILPQVTPICLDMVFLFDVSVLSSNYFTKLFNLINYLAVTPTLCDHVYTAYSYSDGYDAIEFIVNNHPFETDYIKSIIVITEFGRNSIYPQFTKSSTLDSLLSNGIILSVISSAGDFYYGTSPPVNILAAVRVSDTLIGFRSSGINNTILDAISTVNYTITDSNIDNDYVDIAWQTGGVSFDIDLITEDISPFATLMFIWGNPAPIEILSMSVTSQGTPNDPSPYQFTCTINDVPHATLTLIIDGVSYVSTDTTTITRVLSLSNLIPDIYEFLCIASNSNGGDTQRSQFTIKGPIPSPFTQFAFKSESGESCHDFEPLNCVDLIFLLDISGPINKYLNRIAELAGNLPEYSPACENRYGLLLFGIMNPTAMNLSANSLYGTPSQLKSAILGSLNIADTLSVSEDGYFSIHLAVGSYPFRNGVERRLALFANESVQPYSTYEHTISLLFQNEIKLTAFTYFGDIFYYTASTELIGMNFFSNIGFGNLSSTDTDINIVPNPYLKLDSGSSDESFVKLAFNTDGSIFNMKYMSNDTTPYSPELIAELFEFAVIHDVPCNLDDVYFNFENRTLTYSSPLYSKWMHITPQVQSNCVDMVFLVDRTITFRQFMPGVMSIANNLPENGNGCVNRYGLVTFETTAIIINVGVSTKFGTANQLYNQLISFSYSGATEDGYVGIDAIVNEFEFRDSDTIQKHIILFGDEPRRIVNSSLTDTSILQALGDNNIILTVATTADNFYQLDYTTRLHVAALISNSYIGFASNGTNQEYVDVYSPIDLYTYSSNQHDSYVALAWQSGGLAFDLDYFRDSLINMRTVVTLFNTLMFSWGSPVDLQIIPSSYEANNQLTIECSTNDVSNPSISLIVGDQLYSNTNSNSLQTTFSSWNYSTYSYICIAYNSVGGASDIATLDIEIPNGLPVNYSLTVQSSESILVEWERSVGSNIVLISYRVVYQGILFDTMQYTATTTDTDVILENLSPFTNYSVYIIANTPSNSSQTDVKIATTFQYPPTESPQNITAIPVNSTTILINMYPPSVNHQNGPIRNYSISYQQGEQEVTTFIILNTMGTYPLEISSQIYVSSLLPFTNYTFTIFATNDAGSSPNVSVIEGTNPAAPSQPPQNITAYSNSATSITVAYYPPPYFYQNGIITRYLITIQGTPFDSELKEISVPVNLPVYPLSEEGRYIFTQLHAYNTYSIRVTAVNSVGAGPTSSPITATTLQSAPTESPQNVTAIPISSTSILLTCLPPSPTLQNGPIRNFTILYYSEWNSDIIETASILIDSSESYPFMLLSPIVISSLQPYTKYTFSIIAINDAGESPNVTVTTRTRIAAPTESPQNITATTINSTTILINMYPPSVNHQNGLIRNYSIFYQQGEQEITLFIILNTMGTYPLEISSQIYVSSLLPFTNYTFTIIATNDAGSSPNVYIMERTNPADSVPIITSPLSDKVLNPELSLTYIEQFICEATGYPPPTILWYSNNEPVTTGATLTLTTSNVTDGKEYVCQAENDLGSDSRIIIIAIDPTDIAINNVLDDIAIVLDNPSEFDPNQVGPITILISNILPNITDIDISEIDGVKDTLANTADILDDLFDVITDNDTAISLDDAGDIVNTAGDIINKDSELEDISINTDLSTQQINMGGIAIASDALVIALLTIEKVCHNLGLNYFKDALIQDTFVVNRTHVNIYGANIPISNQLTDETFPLNENSENNIIIPENVIRDLAGDQLSMKVVMAIVGKYGTKDSNIHETGLEQDSKIVTIVIPGRNESVSLVENATIIFNSALSNYSTDRIGTYLIGNLWSINGIQTIDTAISTTSLVVDHFTSFVVFATHSISPSSSLLQYYLDISSYILSAISVLCLICSLFLFIFAGKKGFFKIEINILYFNLCVALLFSTILFVLYGLKPDVIGISDLLCKIMAAIIHYSCILVFAWAFAFAIYISYKIKFGIRKNRKIYPYIIIFAWILPIVFPVVTLAIKLDVYVDVTNHCFPSLTDYVLIGLLAPVLFIAAITIVMVVILSIAFVVVRKKIENELIRNEIKHILLSTTLMTCILTIPWFTLVIFIFTESPVIEWTFVLLNDTVGIFFFIFIALRIKEVRLLLLCKSLPNANETVNRDGTRPDTFNNPIYDGNIQNLPDTMDEIYAEVAEKSGYEVMEKGAYEKEGEKSKEAARHFNPYQVDPSASPYSNQMYESDLPPIYDCIAGCQTGNQGISNPMYDTNLTTISNTIHETSTGGINNPFYESTAVEGHIECDYEELSYPNPFVSGEVPSPIHPTGTKLDKENPSDV</sequence>
<evidence type="ECO:0000256" key="8">
    <source>
        <dbReference type="SAM" id="Phobius"/>
    </source>
</evidence>
<dbReference type="SUPFAM" id="SSF53300">
    <property type="entry name" value="vWA-like"/>
    <property type="match status" value="2"/>
</dbReference>
<dbReference type="SMART" id="SM00060">
    <property type="entry name" value="FN3"/>
    <property type="match status" value="5"/>
</dbReference>
<feature type="domain" description="Fibronectin type-III" evidence="11">
    <location>
        <begin position="1981"/>
        <end position="2082"/>
    </location>
</feature>
<organism evidence="12 13">
    <name type="scientific">Oopsacas minuta</name>
    <dbReference type="NCBI Taxonomy" id="111878"/>
    <lineage>
        <taxon>Eukaryota</taxon>
        <taxon>Metazoa</taxon>
        <taxon>Porifera</taxon>
        <taxon>Hexactinellida</taxon>
        <taxon>Hexasterophora</taxon>
        <taxon>Lyssacinosida</taxon>
        <taxon>Leucopsacidae</taxon>
        <taxon>Oopsacas</taxon>
    </lineage>
</organism>
<name>A0AAV7JZD4_9METZ</name>
<evidence type="ECO:0000256" key="7">
    <source>
        <dbReference type="SAM" id="MobiDB-lite"/>
    </source>
</evidence>
<feature type="transmembrane region" description="Helical" evidence="8">
    <location>
        <begin position="2685"/>
        <end position="2708"/>
    </location>
</feature>
<feature type="region of interest" description="Disordered" evidence="7">
    <location>
        <begin position="2908"/>
        <end position="2930"/>
    </location>
</feature>
<proteinExistence type="predicted"/>
<dbReference type="InterPro" id="IPR007110">
    <property type="entry name" value="Ig-like_dom"/>
</dbReference>
<dbReference type="CDD" id="cd00063">
    <property type="entry name" value="FN3"/>
    <property type="match status" value="5"/>
</dbReference>
<dbReference type="Pfam" id="PF00041">
    <property type="entry name" value="fn3"/>
    <property type="match status" value="5"/>
</dbReference>
<evidence type="ECO:0000256" key="6">
    <source>
        <dbReference type="ARBA" id="ARBA00023157"/>
    </source>
</evidence>
<dbReference type="Gene3D" id="1.20.1070.10">
    <property type="entry name" value="Rhodopsin 7-helix transmembrane proteins"/>
    <property type="match status" value="1"/>
</dbReference>
<feature type="compositionally biased region" description="Basic and acidic residues" evidence="7">
    <location>
        <begin position="2921"/>
        <end position="2930"/>
    </location>
</feature>
<dbReference type="Gene3D" id="2.60.40.10">
    <property type="entry name" value="Immunoglobulins"/>
    <property type="match status" value="6"/>
</dbReference>
<dbReference type="InterPro" id="IPR003598">
    <property type="entry name" value="Ig_sub2"/>
</dbReference>
<dbReference type="GO" id="GO:0004930">
    <property type="term" value="F:G protein-coupled receptor activity"/>
    <property type="evidence" value="ECO:0007669"/>
    <property type="project" value="InterPro"/>
</dbReference>
<keyword evidence="2 8" id="KW-0812">Transmembrane</keyword>
<dbReference type="InterPro" id="IPR036179">
    <property type="entry name" value="Ig-like_dom_sf"/>
</dbReference>
<feature type="domain" description="G-protein coupled receptors family 2 profile 2" evidence="9">
    <location>
        <begin position="2489"/>
        <end position="2737"/>
    </location>
</feature>
<keyword evidence="6" id="KW-1015">Disulfide bond</keyword>
<evidence type="ECO:0000256" key="2">
    <source>
        <dbReference type="ARBA" id="ARBA00022692"/>
    </source>
</evidence>
<dbReference type="InterPro" id="IPR036116">
    <property type="entry name" value="FN3_sf"/>
</dbReference>
<reference evidence="12 13" key="1">
    <citation type="journal article" date="2023" name="BMC Biol.">
        <title>The compact genome of the sponge Oopsacas minuta (Hexactinellida) is lacking key metazoan core genes.</title>
        <authorList>
            <person name="Santini S."/>
            <person name="Schenkelaars Q."/>
            <person name="Jourda C."/>
            <person name="Duchesne M."/>
            <person name="Belahbib H."/>
            <person name="Rocher C."/>
            <person name="Selva M."/>
            <person name="Riesgo A."/>
            <person name="Vervoort M."/>
            <person name="Leys S.P."/>
            <person name="Kodjabachian L."/>
            <person name="Le Bivic A."/>
            <person name="Borchiellini C."/>
            <person name="Claverie J.M."/>
            <person name="Renard E."/>
        </authorList>
    </citation>
    <scope>NUCLEOTIDE SEQUENCE [LARGE SCALE GENOMIC DNA]</scope>
    <source>
        <strain evidence="12">SPO-2</strain>
    </source>
</reference>